<comment type="subcellular location">
    <subcellularLocation>
        <location evidence="1">Cytoplasm</location>
    </subcellularLocation>
</comment>
<reference evidence="7 8" key="1">
    <citation type="submission" date="2017-06" db="EMBL/GenBank/DDBJ databases">
        <title>A platform for efficient transgenesis in Macrostomum lignano, a flatworm model organism for stem cell research.</title>
        <authorList>
            <person name="Berezikov E."/>
        </authorList>
    </citation>
    <scope>NUCLEOTIDE SEQUENCE [LARGE SCALE GENOMIC DNA]</scope>
    <source>
        <strain evidence="7">DV1</strain>
        <tissue evidence="7">Whole organism</tissue>
    </source>
</reference>
<evidence type="ECO:0000259" key="6">
    <source>
        <dbReference type="PROSITE" id="PS51834"/>
    </source>
</evidence>
<evidence type="ECO:0000256" key="3">
    <source>
        <dbReference type="ARBA" id="ARBA00022658"/>
    </source>
</evidence>
<sequence>MISAFEVAQFVNDEQSWRELADPRKFPLPPDLEPECELDIRPSQRVPEPTLLLVEFDQIVGQNILLTQPTLATSAVDRLNESLQVVFGVNYQEATAMSHFSIVPESTSVFPDIEFPTYARYFTVYDVEGRGLVRNCCLCFLACSAHQLYKYMDCMEAQLTKLFDRLTTQNLTMFWRALHSRLRNLQYTRDLLAIYLANPDSLAERLQPDEIRTLALTDQAGLDSSMAAVCTAIQVVSEFATSSAAAAEVSDGAAARLAACLEAANEKEAADSSPPTLVKIMSIHASDAKREMKPIWMLLGMDRDELTGLMAEVVKQTVKASDDDQWAWSLPSLLGEVLEQLLLCRSGAFGSVGCGGGSGGGGSGGSSRTAAVSGDRGQLSNFRSRVGSMASSTCGGGGGTASIDSFKSLASCRDDTATASTIAAAAAAAAGGNEFHSVGSSNASSMERIYAREWSWTVTNGEDTEMSLQIGEALRRVPPVFPDVTADAAAVLRFVAAYARYPQGVAQAVHCLLQGRRLALLCRTEDEARLLQQALALFVPFADSSCRGPWFSKLPGLPALAAVPIACVQRPTSGQLPNSASLQRLLSCLDVAGRRYSGPEYQGGALSPLFGADIAQCALRSQEFAVRLVDLIFTELAQLTLTVTSMHLARHRRLNRPNALSARSSAVTSAPDSQKLLANELAKFGISQDDYLIGMHLSKTVLGRLSCSSPETAAAAAAAPANCNSSSYTLSL</sequence>
<keyword evidence="2" id="KW-0963">Cytoplasm</keyword>
<evidence type="ECO:0000256" key="1">
    <source>
        <dbReference type="ARBA" id="ARBA00004496"/>
    </source>
</evidence>
<organism evidence="7 8">
    <name type="scientific">Macrostomum lignano</name>
    <dbReference type="NCBI Taxonomy" id="282301"/>
    <lineage>
        <taxon>Eukaryota</taxon>
        <taxon>Metazoa</taxon>
        <taxon>Spiralia</taxon>
        <taxon>Lophotrochozoa</taxon>
        <taxon>Platyhelminthes</taxon>
        <taxon>Rhabditophora</taxon>
        <taxon>Macrostomorpha</taxon>
        <taxon>Macrostomida</taxon>
        <taxon>Macrostomidae</taxon>
        <taxon>Macrostomum</taxon>
    </lineage>
</organism>
<evidence type="ECO:0000256" key="5">
    <source>
        <dbReference type="ARBA" id="ARBA00038137"/>
    </source>
</evidence>
<dbReference type="AlphaFoldDB" id="A0A267FJX6"/>
<dbReference type="InterPro" id="IPR037521">
    <property type="entry name" value="FLCN/SMCR8_DENN"/>
</dbReference>
<dbReference type="Proteomes" id="UP000215902">
    <property type="component" value="Unassembled WGS sequence"/>
</dbReference>
<gene>
    <name evidence="7" type="ORF">BOX15_Mlig024506g1</name>
</gene>
<dbReference type="OrthoDB" id="2289278at2759"/>
<dbReference type="PANTHER" id="PTHR31334:SF1">
    <property type="entry name" value="GUANINE NUCLEOTIDE EXCHANGE PROTEIN SMCR8"/>
    <property type="match status" value="1"/>
</dbReference>
<comment type="caution">
    <text evidence="7">The sequence shown here is derived from an EMBL/GenBank/DDBJ whole genome shotgun (WGS) entry which is preliminary data.</text>
</comment>
<dbReference type="GO" id="GO:0006914">
    <property type="term" value="P:autophagy"/>
    <property type="evidence" value="ECO:0007669"/>
    <property type="project" value="UniProtKB-KW"/>
</dbReference>
<name>A0A267FJX6_9PLAT</name>
<dbReference type="PANTHER" id="PTHR31334">
    <property type="entry name" value="SMITH-MAGENIS SYNDROME REGION GENE 8 PROTEIN"/>
    <property type="match status" value="1"/>
</dbReference>
<evidence type="ECO:0000313" key="8">
    <source>
        <dbReference type="Proteomes" id="UP000215902"/>
    </source>
</evidence>
<dbReference type="GO" id="GO:0005737">
    <property type="term" value="C:cytoplasm"/>
    <property type="evidence" value="ECO:0007669"/>
    <property type="project" value="UniProtKB-SubCell"/>
</dbReference>
<evidence type="ECO:0000256" key="2">
    <source>
        <dbReference type="ARBA" id="ARBA00022490"/>
    </source>
</evidence>
<keyword evidence="8" id="KW-1185">Reference proteome</keyword>
<evidence type="ECO:0000256" key="4">
    <source>
        <dbReference type="ARBA" id="ARBA00023006"/>
    </source>
</evidence>
<dbReference type="STRING" id="282301.A0A267FJX6"/>
<dbReference type="GO" id="GO:0032045">
    <property type="term" value="C:guanyl-nucleotide exchange factor complex"/>
    <property type="evidence" value="ECO:0007669"/>
    <property type="project" value="TreeGrafter"/>
</dbReference>
<accession>A0A267FJX6</accession>
<evidence type="ECO:0000313" key="7">
    <source>
        <dbReference type="EMBL" id="PAA73514.1"/>
    </source>
</evidence>
<comment type="similarity">
    <text evidence="5">Belongs to the SMCR8 family.</text>
</comment>
<keyword evidence="4" id="KW-0072">Autophagy</keyword>
<dbReference type="PROSITE" id="PS51834">
    <property type="entry name" value="DENN_FLCN_SMCR8"/>
    <property type="match status" value="1"/>
</dbReference>
<keyword evidence="3" id="KW-0344">Guanine-nucleotide releasing factor</keyword>
<proteinExistence type="inferred from homology"/>
<dbReference type="GO" id="GO:0005085">
    <property type="term" value="F:guanyl-nucleotide exchange factor activity"/>
    <property type="evidence" value="ECO:0007669"/>
    <property type="project" value="UniProtKB-KW"/>
</dbReference>
<feature type="domain" description="UDENN FLCN/SMCR8-type" evidence="6">
    <location>
        <begin position="41"/>
        <end position="702"/>
    </location>
</feature>
<dbReference type="EMBL" id="NIVC01001008">
    <property type="protein sequence ID" value="PAA73514.1"/>
    <property type="molecule type" value="Genomic_DNA"/>
</dbReference>
<protein>
    <recommendedName>
        <fullName evidence="6">UDENN FLCN/SMCR8-type domain-containing protein</fullName>
    </recommendedName>
</protein>